<dbReference type="InterPro" id="IPR006054">
    <property type="entry name" value="DnaQ"/>
</dbReference>
<dbReference type="AlphaFoldDB" id="X0VJP7"/>
<protein>
    <recommendedName>
        <fullName evidence="1">Exonuclease domain-containing protein</fullName>
    </recommendedName>
</protein>
<accession>X0VJP7</accession>
<dbReference type="GO" id="GO:0045004">
    <property type="term" value="P:DNA replication proofreading"/>
    <property type="evidence" value="ECO:0007669"/>
    <property type="project" value="TreeGrafter"/>
</dbReference>
<dbReference type="CDD" id="cd06127">
    <property type="entry name" value="DEDDh"/>
    <property type="match status" value="1"/>
</dbReference>
<dbReference type="GO" id="GO:0003677">
    <property type="term" value="F:DNA binding"/>
    <property type="evidence" value="ECO:0007669"/>
    <property type="project" value="InterPro"/>
</dbReference>
<dbReference type="PANTHER" id="PTHR30231">
    <property type="entry name" value="DNA POLYMERASE III SUBUNIT EPSILON"/>
    <property type="match status" value="1"/>
</dbReference>
<dbReference type="EMBL" id="BARS01020935">
    <property type="protein sequence ID" value="GAG12733.1"/>
    <property type="molecule type" value="Genomic_DNA"/>
</dbReference>
<dbReference type="SMART" id="SM00479">
    <property type="entry name" value="EXOIII"/>
    <property type="match status" value="1"/>
</dbReference>
<evidence type="ECO:0000313" key="2">
    <source>
        <dbReference type="EMBL" id="GAG12733.1"/>
    </source>
</evidence>
<dbReference type="Gene3D" id="3.30.420.10">
    <property type="entry name" value="Ribonuclease H-like superfamily/Ribonuclease H"/>
    <property type="match status" value="1"/>
</dbReference>
<dbReference type="GO" id="GO:0005829">
    <property type="term" value="C:cytosol"/>
    <property type="evidence" value="ECO:0007669"/>
    <property type="project" value="TreeGrafter"/>
</dbReference>
<dbReference type="Pfam" id="PF00929">
    <property type="entry name" value="RNase_T"/>
    <property type="match status" value="1"/>
</dbReference>
<comment type="caution">
    <text evidence="2">The sequence shown here is derived from an EMBL/GenBank/DDBJ whole genome shotgun (WGS) entry which is preliminary data.</text>
</comment>
<organism evidence="2">
    <name type="scientific">marine sediment metagenome</name>
    <dbReference type="NCBI Taxonomy" id="412755"/>
    <lineage>
        <taxon>unclassified sequences</taxon>
        <taxon>metagenomes</taxon>
        <taxon>ecological metagenomes</taxon>
    </lineage>
</organism>
<dbReference type="InterPro" id="IPR013520">
    <property type="entry name" value="Ribonucl_H"/>
</dbReference>
<feature type="domain" description="Exonuclease" evidence="1">
    <location>
        <begin position="4"/>
        <end position="165"/>
    </location>
</feature>
<dbReference type="SUPFAM" id="SSF53098">
    <property type="entry name" value="Ribonuclease H-like"/>
    <property type="match status" value="1"/>
</dbReference>
<dbReference type="GO" id="GO:0008408">
    <property type="term" value="F:3'-5' exonuclease activity"/>
    <property type="evidence" value="ECO:0007669"/>
    <property type="project" value="TreeGrafter"/>
</dbReference>
<reference evidence="2" key="1">
    <citation type="journal article" date="2014" name="Front. Microbiol.">
        <title>High frequency of phylogenetically diverse reductive dehalogenase-homologous genes in deep subseafloor sedimentary metagenomes.</title>
        <authorList>
            <person name="Kawai M."/>
            <person name="Futagami T."/>
            <person name="Toyoda A."/>
            <person name="Takaki Y."/>
            <person name="Nishi S."/>
            <person name="Hori S."/>
            <person name="Arai W."/>
            <person name="Tsubouchi T."/>
            <person name="Morono Y."/>
            <person name="Uchiyama I."/>
            <person name="Ito T."/>
            <person name="Fujiyama A."/>
            <person name="Inagaki F."/>
            <person name="Takami H."/>
        </authorList>
    </citation>
    <scope>NUCLEOTIDE SEQUENCE</scope>
    <source>
        <strain evidence="2">Expedition CK06-06</strain>
    </source>
</reference>
<dbReference type="FunFam" id="3.30.420.10:FF:000045">
    <property type="entry name" value="3'-5' exonuclease DinG"/>
    <property type="match status" value="1"/>
</dbReference>
<dbReference type="GO" id="GO:0003887">
    <property type="term" value="F:DNA-directed DNA polymerase activity"/>
    <property type="evidence" value="ECO:0007669"/>
    <property type="project" value="InterPro"/>
</dbReference>
<sequence>MSRIYVALDLETTGLNPERDAIIEIGVVKFRDEQVLETWSSLVNPQRPIPYKVRQLTGIAQEEVDAAPSLPSIIGTLLSFVKDYPIVGHSVSFDLGFLNRQGLFLGNLAIDTFELASILLPHVARYSLGKLAEALNIRFSTRHRALEDALAAKDLFLALVEQASKLDLSVIQEINRLAAQVDWPLRQVFRDLERTKARSAFVGSIGQQLLAKGALDGEGSLSLLTKEDE</sequence>
<gene>
    <name evidence="2" type="ORF">S01H1_33700</name>
</gene>
<feature type="non-terminal residue" evidence="2">
    <location>
        <position position="229"/>
    </location>
</feature>
<dbReference type="InterPro" id="IPR036397">
    <property type="entry name" value="RNaseH_sf"/>
</dbReference>
<name>X0VJP7_9ZZZZ</name>
<dbReference type="InterPro" id="IPR012337">
    <property type="entry name" value="RNaseH-like_sf"/>
</dbReference>
<evidence type="ECO:0000259" key="1">
    <source>
        <dbReference type="SMART" id="SM00479"/>
    </source>
</evidence>
<dbReference type="PANTHER" id="PTHR30231:SF41">
    <property type="entry name" value="DNA POLYMERASE III SUBUNIT EPSILON"/>
    <property type="match status" value="1"/>
</dbReference>
<proteinExistence type="predicted"/>
<dbReference type="NCBIfam" id="TIGR00573">
    <property type="entry name" value="dnaq"/>
    <property type="match status" value="1"/>
</dbReference>